<evidence type="ECO:0000256" key="1">
    <source>
        <dbReference type="SAM" id="MobiDB-lite"/>
    </source>
</evidence>
<dbReference type="EMBL" id="VFLP01000039">
    <property type="protein sequence ID" value="TRX92118.1"/>
    <property type="molecule type" value="Genomic_DNA"/>
</dbReference>
<feature type="region of interest" description="Disordered" evidence="1">
    <location>
        <begin position="101"/>
        <end position="137"/>
    </location>
</feature>
<dbReference type="Proteomes" id="UP000319160">
    <property type="component" value="Unassembled WGS sequence"/>
</dbReference>
<protein>
    <submittedName>
        <fullName evidence="2">Uncharacterized protein</fullName>
    </submittedName>
</protein>
<comment type="caution">
    <text evidence="2">The sequence shown here is derived from an EMBL/GenBank/DDBJ whole genome shotgun (WGS) entry which is preliminary data.</text>
</comment>
<keyword evidence="3" id="KW-1185">Reference proteome</keyword>
<name>A0A553HW01_9PEZI</name>
<feature type="compositionally biased region" description="Low complexity" evidence="1">
    <location>
        <begin position="112"/>
        <end position="134"/>
    </location>
</feature>
<organism evidence="2 3">
    <name type="scientific">Xylaria flabelliformis</name>
    <dbReference type="NCBI Taxonomy" id="2512241"/>
    <lineage>
        <taxon>Eukaryota</taxon>
        <taxon>Fungi</taxon>
        <taxon>Dikarya</taxon>
        <taxon>Ascomycota</taxon>
        <taxon>Pezizomycotina</taxon>
        <taxon>Sordariomycetes</taxon>
        <taxon>Xylariomycetidae</taxon>
        <taxon>Xylariales</taxon>
        <taxon>Xylariaceae</taxon>
        <taxon>Xylaria</taxon>
    </lineage>
</organism>
<dbReference type="STRING" id="2512241.A0A553HW01"/>
<evidence type="ECO:0000313" key="2">
    <source>
        <dbReference type="EMBL" id="TRX92118.1"/>
    </source>
</evidence>
<proteinExistence type="predicted"/>
<gene>
    <name evidence="2" type="ORF">FHL15_006985</name>
</gene>
<reference evidence="3" key="1">
    <citation type="submission" date="2019-06" db="EMBL/GenBank/DDBJ databases">
        <title>Draft genome sequence of the griseofulvin-producing fungus Xylaria cubensis strain G536.</title>
        <authorList>
            <person name="Mead M.E."/>
            <person name="Raja H.A."/>
            <person name="Steenwyk J.L."/>
            <person name="Knowles S.L."/>
            <person name="Oberlies N.H."/>
            <person name="Rokas A."/>
        </authorList>
    </citation>
    <scope>NUCLEOTIDE SEQUENCE [LARGE SCALE GENOMIC DNA]</scope>
    <source>
        <strain evidence="3">G536</strain>
    </source>
</reference>
<evidence type="ECO:0000313" key="3">
    <source>
        <dbReference type="Proteomes" id="UP000319160"/>
    </source>
</evidence>
<dbReference type="AlphaFoldDB" id="A0A553HW01"/>
<dbReference type="OrthoDB" id="4770059at2759"/>
<accession>A0A553HW01</accession>
<sequence length="200" mass="22241">MINNISGFSPAGIDSGFLCTSSITTPMAFLLDPNISTADIYTTLPPKLWIEHDQMTAQWEPTDLEFFPVAVASQYARLMGITAPPLTDNFATETTIEVLSSSTRTPRLTAAPTLTWPTSTPNTVTTTPDPQSSSSDREIDRMIDVFPDGTIDSTIFLQMQRWKTGTKRGVHVYQTILRPYPRSIDIEIGQDRHPHVQNEP</sequence>